<evidence type="ECO:0000313" key="2">
    <source>
        <dbReference type="Proteomes" id="UP000823775"/>
    </source>
</evidence>
<feature type="non-terminal residue" evidence="1">
    <location>
        <position position="65"/>
    </location>
</feature>
<keyword evidence="2" id="KW-1185">Reference proteome</keyword>
<evidence type="ECO:0000313" key="1">
    <source>
        <dbReference type="EMBL" id="MCD7446847.1"/>
    </source>
</evidence>
<reference evidence="1 2" key="1">
    <citation type="journal article" date="2021" name="BMC Genomics">
        <title>Datura genome reveals duplications of psychoactive alkaloid biosynthetic genes and high mutation rate following tissue culture.</title>
        <authorList>
            <person name="Rajewski A."/>
            <person name="Carter-House D."/>
            <person name="Stajich J."/>
            <person name="Litt A."/>
        </authorList>
    </citation>
    <scope>NUCLEOTIDE SEQUENCE [LARGE SCALE GENOMIC DNA]</scope>
    <source>
        <strain evidence="1">AR-01</strain>
    </source>
</reference>
<gene>
    <name evidence="1" type="ORF">HAX54_017909</name>
</gene>
<proteinExistence type="predicted"/>
<sequence>MKQPLLAPSELRTGGTESFVLAKSEKEIVVGDLPLSASEVELNPLTRVSREDGRFGIPLEASTPE</sequence>
<protein>
    <submittedName>
        <fullName evidence="1">Uncharacterized protein</fullName>
    </submittedName>
</protein>
<dbReference type="Proteomes" id="UP000823775">
    <property type="component" value="Unassembled WGS sequence"/>
</dbReference>
<comment type="caution">
    <text evidence="1">The sequence shown here is derived from an EMBL/GenBank/DDBJ whole genome shotgun (WGS) entry which is preliminary data.</text>
</comment>
<organism evidence="1 2">
    <name type="scientific">Datura stramonium</name>
    <name type="common">Jimsonweed</name>
    <name type="synonym">Common thornapple</name>
    <dbReference type="NCBI Taxonomy" id="4076"/>
    <lineage>
        <taxon>Eukaryota</taxon>
        <taxon>Viridiplantae</taxon>
        <taxon>Streptophyta</taxon>
        <taxon>Embryophyta</taxon>
        <taxon>Tracheophyta</taxon>
        <taxon>Spermatophyta</taxon>
        <taxon>Magnoliopsida</taxon>
        <taxon>eudicotyledons</taxon>
        <taxon>Gunneridae</taxon>
        <taxon>Pentapetalae</taxon>
        <taxon>asterids</taxon>
        <taxon>lamiids</taxon>
        <taxon>Solanales</taxon>
        <taxon>Solanaceae</taxon>
        <taxon>Solanoideae</taxon>
        <taxon>Datureae</taxon>
        <taxon>Datura</taxon>
    </lineage>
</organism>
<dbReference type="EMBL" id="JACEIK010000022">
    <property type="protein sequence ID" value="MCD7446847.1"/>
    <property type="molecule type" value="Genomic_DNA"/>
</dbReference>
<name>A0ABS8RJ70_DATST</name>
<accession>A0ABS8RJ70</accession>